<dbReference type="EMBL" id="CP091430">
    <property type="protein sequence ID" value="UVI32731.1"/>
    <property type="molecule type" value="Genomic_DNA"/>
</dbReference>
<keyword evidence="1 4" id="KW-0378">Hydrolase</keyword>
<dbReference type="Proteomes" id="UP001057877">
    <property type="component" value="Chromosome"/>
</dbReference>
<protein>
    <submittedName>
        <fullName evidence="4">Beta-galactosidase</fullName>
        <ecNumber evidence="4">3.2.1.23</ecNumber>
    </submittedName>
</protein>
<keyword evidence="5" id="KW-1185">Reference proteome</keyword>
<name>A0ABY5SFL7_9BACL</name>
<evidence type="ECO:0000313" key="4">
    <source>
        <dbReference type="EMBL" id="UVI32731.1"/>
    </source>
</evidence>
<evidence type="ECO:0000256" key="1">
    <source>
        <dbReference type="ARBA" id="ARBA00022801"/>
    </source>
</evidence>
<evidence type="ECO:0000259" key="3">
    <source>
        <dbReference type="Pfam" id="PF02449"/>
    </source>
</evidence>
<dbReference type="EC" id="3.2.1.23" evidence="4"/>
<dbReference type="InterPro" id="IPR013529">
    <property type="entry name" value="Glyco_hydro_42_N"/>
</dbReference>
<dbReference type="RefSeq" id="WP_258388781.1">
    <property type="nucleotide sequence ID" value="NZ_CP091430.1"/>
</dbReference>
<dbReference type="InterPro" id="IPR017853">
    <property type="entry name" value="GH"/>
</dbReference>
<sequence>MADQKRWIGDLFPVGIWVTPPVDEISSDRYREIREAGITFLSGFVEWTGGLDVIRKSLDMAHQNGLKFIVADPRVRQAMAKDADDLPEILRDFSSHPAFMGHNVCDEPSIAQFAELASLAERYRTHLPEALPFVNLFPTYATEQQLGGTYAEYLEQFMSRYKPEVLSYDHYPFLVMKSSDSPDISPRYFYNLHLIREQALLHDVPFWLFIQTLPFNNTNRDPVEEEIRWQVYTSLAYGAKGIQYFTYWTPENGTETFGDAMIDRDGNKTRHYGEVQTVNKELHAIGSTLLGLQSKGIVFHGYEPAFIPARTGSIAPLQAIDGDPALIGCFEDAQGKAKLIVVNQSFRTEATVGLSLQPGPGRQAAVWTKGSRELVGIGSDGMLELSLQPGEGKLVELL</sequence>
<gene>
    <name evidence="4" type="ORF">L1F29_13280</name>
</gene>
<feature type="domain" description="Glycoside hydrolase family 42 N-terminal" evidence="3">
    <location>
        <begin position="157"/>
        <end position="284"/>
    </location>
</feature>
<dbReference type="SUPFAM" id="SSF51445">
    <property type="entry name" value="(Trans)glycosidases"/>
    <property type="match status" value="1"/>
</dbReference>
<organism evidence="4 5">
    <name type="scientific">Paenibacillus spongiae</name>
    <dbReference type="NCBI Taxonomy" id="2909671"/>
    <lineage>
        <taxon>Bacteria</taxon>
        <taxon>Bacillati</taxon>
        <taxon>Bacillota</taxon>
        <taxon>Bacilli</taxon>
        <taxon>Bacillales</taxon>
        <taxon>Paenibacillaceae</taxon>
        <taxon>Paenibacillus</taxon>
    </lineage>
</organism>
<evidence type="ECO:0000313" key="5">
    <source>
        <dbReference type="Proteomes" id="UP001057877"/>
    </source>
</evidence>
<evidence type="ECO:0000256" key="2">
    <source>
        <dbReference type="ARBA" id="ARBA00023295"/>
    </source>
</evidence>
<dbReference type="GO" id="GO:0004565">
    <property type="term" value="F:beta-galactosidase activity"/>
    <property type="evidence" value="ECO:0007669"/>
    <property type="project" value="UniProtKB-EC"/>
</dbReference>
<proteinExistence type="predicted"/>
<reference evidence="4" key="1">
    <citation type="submission" date="2022-01" db="EMBL/GenBank/DDBJ databases">
        <title>Paenibacillus spongiae sp. nov., isolated from marine sponge.</title>
        <authorList>
            <person name="Li Z."/>
            <person name="Zhang M."/>
        </authorList>
    </citation>
    <scope>NUCLEOTIDE SEQUENCE</scope>
    <source>
        <strain evidence="4">PHS-Z3</strain>
    </source>
</reference>
<accession>A0ABY5SFL7</accession>
<dbReference type="Gene3D" id="3.20.20.80">
    <property type="entry name" value="Glycosidases"/>
    <property type="match status" value="1"/>
</dbReference>
<keyword evidence="2 4" id="KW-0326">Glycosidase</keyword>
<dbReference type="Pfam" id="PF02449">
    <property type="entry name" value="Glyco_hydro_42"/>
    <property type="match status" value="1"/>
</dbReference>